<dbReference type="PANTHER" id="PTHR23113:SF363">
    <property type="entry name" value="PROTEIN SON OF SEVENLESS"/>
    <property type="match status" value="1"/>
</dbReference>
<feature type="region of interest" description="Disordered" evidence="7">
    <location>
        <begin position="1"/>
        <end position="37"/>
    </location>
</feature>
<dbReference type="GO" id="GO:0046873">
    <property type="term" value="F:metal ion transmembrane transporter activity"/>
    <property type="evidence" value="ECO:0007669"/>
    <property type="project" value="InterPro"/>
</dbReference>
<dbReference type="Proteomes" id="UP000800096">
    <property type="component" value="Unassembled WGS sequence"/>
</dbReference>
<dbReference type="Pfam" id="PF00618">
    <property type="entry name" value="RasGEF_N"/>
    <property type="match status" value="1"/>
</dbReference>
<dbReference type="EMBL" id="ML979135">
    <property type="protein sequence ID" value="KAF1916411.1"/>
    <property type="molecule type" value="Genomic_DNA"/>
</dbReference>
<proteinExistence type="predicted"/>
<sequence length="1978" mass="221444">MPSSAPSSSRPSAPSSRPSAPSSSRPSAPASSRPSPVPIGPRLYDALTANPDDSTVVRFSATGQILAATPSRLVAHITSPSFVDYELLSDFFLTFRAFLTAKDLVAYLISRLRWAVDRQDDFGRIVRVRTFVALRHWILNYLVDDFVPTYQLRTYFCYLVNSLYNDLRIREDGGGGDIKIVGELKKCWTRTCAMYWETEDAIGQTSPDHELLPGGQAGSQASMEEIAQIPPTPTTPKRQNDRDTKETMGSNPSDHFASRHMDWAQRARHTPQNSLSSPYIPSHECETAAVPLSPASEQSMHILSCSIPVRGLNKSEPGLELPLYPHPVPAGTARLAASPQQAPSIIQMHRPSPVHKRSGSFSDALRDGRALLSIPKHASPETAASVVASMPGSLVRGGLFQPGSPYIETRTLRQARSHVLREREPVATQDVERSTHPHGPGMKKIFGSHRHNASPPDLGGFEFEFEHGSTSNSDGHERLVRKYDPRVHSNITSGSKSILIIDDTDRPPLPVISMPLPTQMKENGDEALTTEIHQRGILTDERTTDGSIHMLQRSELYDDPQPSTAIEQRESRPDSVATFQTMSSNNDPFFLDTPSIGSAAPAHLEHMQRPHSTGSVSNRTHSVTNSVVLRTELCIDPSAEPGQQAVKPATEVATKKTISLVDTHSSQPNLRPSFEAEVAKLAALPDDTDDEGGVELALMKLEGRYEKRLSSNGSTQIATDADVDYYKPSGAFKRHVGDTDNSYEHGARDDTEDVLHRPLAPTNQDGQDMYQFPAENFNRRMPATMRPSAKPSPLQLATTLSPQVTRTNPSMSPNSSLEHVVETDSMKRMRTNLVWPQSSIARASFLLDEDEELSDTDTIGGRSDGTSRERSFFDDEPAIMERESNALPTHPMRHLSIPPLAVDSLKQPISNPTIIERGLPTPGLTPIASRANNQTFGSPIHLADSPIEPAVQQDKLEAPATHMPFVLAYDSEILAQQFTIIEKDALDEIDWKELIELRWKQSSPQICDWVHYLRTEEARGVDIVIARFNLVVKWVVSECVLTEDIQERARCIVKYIHIATHARRLRNYATMYQIAIALISNDVSRLRQTWALVPAAELHIMKDLEALVQPLKNFHNLRLEMETATVDDGCIPFIGIYTRDLIYNAQKPAFVDAPPVGGERLVNFDRHHIAATIVKNLLRLLEASSKYTFKVEPHIISKCLWLAALTDDEISKRSRMYFAGVAMHVPMLAVEGLNRYFQVCLRNTALCSTMSNLQRTDSEPPPSIRVEEPVLSSSPTMDDIASQSRTRDQRTLKGTFSFGQRRKHSPNVEWKEKWTKDTWKQGRVLLIDYCGTEHSGEGRRKIAAQEFCNIDSLRRFYRKEHLSGQAALRVIHVQNASWATRFLLRKFNIDASGDLVGTTFGPWVRYKRPQQRGGKLVLNGKTFRTQRDPWRGIGRAAFGCDYLKHYEKQSISPAGVNPLMELNHYDDADQPCYGFDVYVQRLSVYVQLSDGSAGQAVDPDIPNPYNEEAYEDYQRLKKSYGNVDANEHQERYIPKLRTLDNSNTIIIFENSQSGSVKDTLIGARQELESRWRRLTFYLPLEDMGNDDMLATECMDFILKDIFKALAYNSNRFLAACETHVGILEDKIYEDPADESRAPELWKNSAQWLKVERLLYIHADMVAEMQSHLQELAPGGPKDDDPWLGSVPDELEKLTGTWERDIITPTSGLSDLMYKSVGIRDSRHSLQLGLSMWRLSWITFIFLPLTFTVGFFGMNVNTFAENPPIKWWFIVSCPTLAAVVILWYGVKHSLSTQRQNPLRRGVYEALYHDLATKHASLWSRTGPRPGIVPVGWWNGLKWRLVTRWFGTNKLKLSTAVNDPAIQEFGAWSLAKQYLVRRWLVDLPVVVPTTLPISVSQQHGDVGVDAMDKDLGAVGELLSIATPVAIAELDPPAARTLQQRIPIERLRSLSPSGSDGASGRERRASLGGDSEVMVEIQRRE</sequence>
<evidence type="ECO:0008006" key="13">
    <source>
        <dbReference type="Google" id="ProtNLM"/>
    </source>
</evidence>
<feature type="compositionally biased region" description="Basic and acidic residues" evidence="7">
    <location>
        <begin position="865"/>
        <end position="877"/>
    </location>
</feature>
<evidence type="ECO:0000259" key="9">
    <source>
        <dbReference type="PROSITE" id="PS50009"/>
    </source>
</evidence>
<dbReference type="Gene3D" id="1.20.870.10">
    <property type="entry name" value="Son of sevenless (SoS) protein Chain: S domain 1"/>
    <property type="match status" value="1"/>
</dbReference>
<feature type="compositionally biased region" description="Polar residues" evidence="7">
    <location>
        <begin position="804"/>
        <end position="817"/>
    </location>
</feature>
<feature type="transmembrane region" description="Helical" evidence="8">
    <location>
        <begin position="1731"/>
        <end position="1752"/>
    </location>
</feature>
<evidence type="ECO:0000256" key="7">
    <source>
        <dbReference type="SAM" id="MobiDB-lite"/>
    </source>
</evidence>
<keyword evidence="5 8" id="KW-0472">Membrane</keyword>
<gene>
    <name evidence="11" type="ORF">BDU57DRAFT_449622</name>
</gene>
<evidence type="ECO:0000259" key="10">
    <source>
        <dbReference type="PROSITE" id="PS50212"/>
    </source>
</evidence>
<dbReference type="InterPro" id="IPR045863">
    <property type="entry name" value="CorA_TM1_TM2"/>
</dbReference>
<dbReference type="SMART" id="SM00229">
    <property type="entry name" value="RasGEFN"/>
    <property type="match status" value="1"/>
</dbReference>
<feature type="region of interest" description="Disordered" evidence="7">
    <location>
        <begin position="227"/>
        <end position="256"/>
    </location>
</feature>
<dbReference type="Pfam" id="PF00617">
    <property type="entry name" value="RasGEF"/>
    <property type="match status" value="1"/>
</dbReference>
<dbReference type="PANTHER" id="PTHR23113">
    <property type="entry name" value="GUANINE NUCLEOTIDE EXCHANGE FACTOR"/>
    <property type="match status" value="1"/>
</dbReference>
<evidence type="ECO:0000256" key="1">
    <source>
        <dbReference type="ARBA" id="ARBA00004141"/>
    </source>
</evidence>
<keyword evidence="4 8" id="KW-1133">Transmembrane helix</keyword>
<evidence type="ECO:0000256" key="4">
    <source>
        <dbReference type="ARBA" id="ARBA00022989"/>
    </source>
</evidence>
<feature type="compositionally biased region" description="Polar residues" evidence="7">
    <location>
        <begin position="1271"/>
        <end position="1284"/>
    </location>
</feature>
<dbReference type="GO" id="GO:0005085">
    <property type="term" value="F:guanyl-nucleotide exchange factor activity"/>
    <property type="evidence" value="ECO:0007669"/>
    <property type="project" value="UniProtKB-KW"/>
</dbReference>
<name>A0A6A5QKZ3_AMPQU</name>
<protein>
    <recommendedName>
        <fullName evidence="13">Ras guanine nucleotide exchange factor domain-containing protein</fullName>
    </recommendedName>
</protein>
<feature type="transmembrane region" description="Helical" evidence="8">
    <location>
        <begin position="1764"/>
        <end position="1785"/>
    </location>
</feature>
<dbReference type="SMART" id="SM00147">
    <property type="entry name" value="RasGEF"/>
    <property type="match status" value="1"/>
</dbReference>
<dbReference type="Pfam" id="PF01544">
    <property type="entry name" value="CorA"/>
    <property type="match status" value="1"/>
</dbReference>
<evidence type="ECO:0000313" key="12">
    <source>
        <dbReference type="Proteomes" id="UP000800096"/>
    </source>
</evidence>
<dbReference type="InterPro" id="IPR036964">
    <property type="entry name" value="RASGEF_cat_dom_sf"/>
</dbReference>
<dbReference type="InterPro" id="IPR002523">
    <property type="entry name" value="MgTranspt_CorA/ZnTranspt_ZntB"/>
</dbReference>
<evidence type="ECO:0000256" key="5">
    <source>
        <dbReference type="ARBA" id="ARBA00023136"/>
    </source>
</evidence>
<evidence type="ECO:0000256" key="2">
    <source>
        <dbReference type="ARBA" id="ARBA00022658"/>
    </source>
</evidence>
<feature type="compositionally biased region" description="Low complexity" evidence="7">
    <location>
        <begin position="1"/>
        <end position="34"/>
    </location>
</feature>
<evidence type="ECO:0000256" key="6">
    <source>
        <dbReference type="PROSITE-ProRule" id="PRU00168"/>
    </source>
</evidence>
<dbReference type="OrthoDB" id="10254377at2759"/>
<dbReference type="InterPro" id="IPR008937">
    <property type="entry name" value="Ras-like_GEF"/>
</dbReference>
<dbReference type="SUPFAM" id="SSF48366">
    <property type="entry name" value="Ras GEF"/>
    <property type="match status" value="1"/>
</dbReference>
<feature type="region of interest" description="Disordered" evidence="7">
    <location>
        <begin position="555"/>
        <end position="574"/>
    </location>
</feature>
<feature type="domain" description="Ras-GEF" evidence="9">
    <location>
        <begin position="970"/>
        <end position="1215"/>
    </location>
</feature>
<dbReference type="Gene3D" id="1.10.840.10">
    <property type="entry name" value="Ras guanine-nucleotide exchange factors catalytic domain"/>
    <property type="match status" value="1"/>
</dbReference>
<evidence type="ECO:0000256" key="3">
    <source>
        <dbReference type="ARBA" id="ARBA00022692"/>
    </source>
</evidence>
<evidence type="ECO:0000256" key="8">
    <source>
        <dbReference type="SAM" id="Phobius"/>
    </source>
</evidence>
<feature type="region of interest" description="Disordered" evidence="7">
    <location>
        <begin position="804"/>
        <end position="823"/>
    </location>
</feature>
<keyword evidence="3 8" id="KW-0812">Transmembrane</keyword>
<dbReference type="GO" id="GO:0007265">
    <property type="term" value="P:Ras protein signal transduction"/>
    <property type="evidence" value="ECO:0007669"/>
    <property type="project" value="TreeGrafter"/>
</dbReference>
<evidence type="ECO:0000313" key="11">
    <source>
        <dbReference type="EMBL" id="KAF1916411.1"/>
    </source>
</evidence>
<reference evidence="11" key="1">
    <citation type="journal article" date="2020" name="Stud. Mycol.">
        <title>101 Dothideomycetes genomes: a test case for predicting lifestyles and emergence of pathogens.</title>
        <authorList>
            <person name="Haridas S."/>
            <person name="Albert R."/>
            <person name="Binder M."/>
            <person name="Bloem J."/>
            <person name="Labutti K."/>
            <person name="Salamov A."/>
            <person name="Andreopoulos B."/>
            <person name="Baker S."/>
            <person name="Barry K."/>
            <person name="Bills G."/>
            <person name="Bluhm B."/>
            <person name="Cannon C."/>
            <person name="Castanera R."/>
            <person name="Culley D."/>
            <person name="Daum C."/>
            <person name="Ezra D."/>
            <person name="Gonzalez J."/>
            <person name="Henrissat B."/>
            <person name="Kuo A."/>
            <person name="Liang C."/>
            <person name="Lipzen A."/>
            <person name="Lutzoni F."/>
            <person name="Magnuson J."/>
            <person name="Mondo S."/>
            <person name="Nolan M."/>
            <person name="Ohm R."/>
            <person name="Pangilinan J."/>
            <person name="Park H.-J."/>
            <person name="Ramirez L."/>
            <person name="Alfaro M."/>
            <person name="Sun H."/>
            <person name="Tritt A."/>
            <person name="Yoshinaga Y."/>
            <person name="Zwiers L.-H."/>
            <person name="Turgeon B."/>
            <person name="Goodwin S."/>
            <person name="Spatafora J."/>
            <person name="Crous P."/>
            <person name="Grigoriev I."/>
        </authorList>
    </citation>
    <scope>NUCLEOTIDE SEQUENCE</scope>
    <source>
        <strain evidence="11">HMLAC05119</strain>
    </source>
</reference>
<feature type="domain" description="N-terminal Ras-GEF" evidence="10">
    <location>
        <begin position="61"/>
        <end position="185"/>
    </location>
</feature>
<keyword evidence="2 6" id="KW-0344">Guanine-nucleotide releasing factor</keyword>
<dbReference type="PROSITE" id="PS50009">
    <property type="entry name" value="RASGEF_CAT"/>
    <property type="match status" value="1"/>
</dbReference>
<organism evidence="11 12">
    <name type="scientific">Ampelomyces quisqualis</name>
    <name type="common">Powdery mildew agent</name>
    <dbReference type="NCBI Taxonomy" id="50730"/>
    <lineage>
        <taxon>Eukaryota</taxon>
        <taxon>Fungi</taxon>
        <taxon>Dikarya</taxon>
        <taxon>Ascomycota</taxon>
        <taxon>Pezizomycotina</taxon>
        <taxon>Dothideomycetes</taxon>
        <taxon>Pleosporomycetidae</taxon>
        <taxon>Pleosporales</taxon>
        <taxon>Pleosporineae</taxon>
        <taxon>Phaeosphaeriaceae</taxon>
        <taxon>Ampelomyces</taxon>
    </lineage>
</organism>
<dbReference type="Gene3D" id="1.20.58.340">
    <property type="entry name" value="Magnesium transport protein CorA, transmembrane region"/>
    <property type="match status" value="1"/>
</dbReference>
<dbReference type="GO" id="GO:0005886">
    <property type="term" value="C:plasma membrane"/>
    <property type="evidence" value="ECO:0007669"/>
    <property type="project" value="TreeGrafter"/>
</dbReference>
<comment type="subcellular location">
    <subcellularLocation>
        <location evidence="1">Membrane</location>
        <topology evidence="1">Multi-pass membrane protein</topology>
    </subcellularLocation>
</comment>
<dbReference type="InterPro" id="IPR023578">
    <property type="entry name" value="Ras_GEF_dom_sf"/>
</dbReference>
<accession>A0A6A5QKZ3</accession>
<dbReference type="InterPro" id="IPR000651">
    <property type="entry name" value="Ras-like_Gua-exchang_fac_N"/>
</dbReference>
<dbReference type="SUPFAM" id="SSF144083">
    <property type="entry name" value="Magnesium transport protein CorA, transmembrane region"/>
    <property type="match status" value="1"/>
</dbReference>
<dbReference type="PROSITE" id="PS50212">
    <property type="entry name" value="RASGEF_NTER"/>
    <property type="match status" value="1"/>
</dbReference>
<dbReference type="CDD" id="cd06224">
    <property type="entry name" value="REM"/>
    <property type="match status" value="1"/>
</dbReference>
<keyword evidence="12" id="KW-1185">Reference proteome</keyword>
<feature type="region of interest" description="Disordered" evidence="7">
    <location>
        <begin position="852"/>
        <end position="877"/>
    </location>
</feature>
<dbReference type="InterPro" id="IPR001895">
    <property type="entry name" value="RASGEF_cat_dom"/>
</dbReference>
<feature type="region of interest" description="Disordered" evidence="7">
    <location>
        <begin position="1253"/>
        <end position="1287"/>
    </location>
</feature>
<feature type="region of interest" description="Disordered" evidence="7">
    <location>
        <begin position="1946"/>
        <end position="1978"/>
    </location>
</feature>